<evidence type="ECO:0000313" key="19">
    <source>
        <dbReference type="Xenbase" id="XB-GENE-29088243"/>
    </source>
</evidence>
<dbReference type="InterPro" id="IPR012337">
    <property type="entry name" value="RNaseH-like_sf"/>
</dbReference>
<dbReference type="Pfam" id="PF00077">
    <property type="entry name" value="RVP"/>
    <property type="match status" value="1"/>
</dbReference>
<sequence length="1145" mass="127672">MKPGDQRPYISVAIYWQGQSKPQTVTALLDTGAEVTLFHGNQKRQSAGIVAIEGLGGQHTLAHKVHCRLQIGKGPIFKARVLISELPDNILGMDILRGQTIHTDAGMYVFGTSVRSFSVSAVKPILRGHAKWTPVYIPPPKHPVNLKQYRIPGGHKEITETIQALLEVGVFRPAVSPFNAPVKKKDGSWRMTVDYRGLNKAAPPLAAAVPDIVSIVEDIAQTAGDWHAVLDLANAFFSIPIAEESQDQFAFTWEGKQYTLTVVPQGYMHSPTLCHGLVARDLAMLPNMDCKFYHYIDDVMISGSSEEQVRKDLQTVVTYMQKRGWAINPEKIQGPATSVRFLGMIWAGPVKSIPQPVLDSIAALKPPKNVKEAQSLLGLLGFWRPFIPHLGLILRPIYNITRKKTEFTWGSEQQLALDTAKETVRTHHSLGPIHPDKPFFLDVAVTDHGMSWGLWQKGPNPRDRKIPLGFWSKQFSTAQKKYSPLEKQLLAAYTALQHVEPTTKQQSVTVRTDLPIAGWVRQEGLQSRTGVAQKQTLQKWKWYLSERGGISSQDPSQLSQQIAGFVNFESNVNQLPPLHAEESLFKEAPPWIELSAEDKLRAWFTDGSAKVTYKGRIWTAAAFQPSSETIIHQTGEGGSSQYAELQAVYMVVQETSGDLIIYTDSWAVFKGLTTWLCIWKKDNWQVNGKELWGGPQVWDFLWCQGKKRCIQVGHVNAHTGNLNNEIVDGLAQVSTAQQEETTLEVLGKWAHSQTGHKGVQGTWQWAQQRGIPLTQIQVKDIIAKCPVCQEAKKWPPLTPLPGKIHRGQKPGQVWQVDYIGPLPGGRGGLKYCATAVDTYSGLVQVFPTKSADQKTTLRLMQLLIQHYGMPQEVQSDNGTHFTGQTVKQWAEDNGVYWVFHIPYYPQGAALIERMNGLLKEQMRKLTPTHTLRGWDKVLQEAVYLLNNRSVGHFTPIQRMLGESGENSSDWVVTVTTKGSTVPLSQSIPVFIHKDLVVGGEEEHTMLQITSISVPTGILDIDPTCDLQFIPDFDLTTQCDWDVDVRKDELGEYCVTIVPFGRAQFKKGQKIGQIVILPKRLQVKGNIYSTQLGTKVWIAPSVTDRGRKTGRKGEIVAWGPGSTALVLIDAEDKPVYVPLHRLLPLP</sequence>
<evidence type="ECO:0000256" key="6">
    <source>
        <dbReference type="ARBA" id="ARBA00022759"/>
    </source>
</evidence>
<evidence type="ECO:0000313" key="17">
    <source>
        <dbReference type="Proteomes" id="UP000008143"/>
    </source>
</evidence>
<dbReference type="InterPro" id="IPR000477">
    <property type="entry name" value="RT_dom"/>
</dbReference>
<evidence type="ECO:0000259" key="16">
    <source>
        <dbReference type="PROSITE" id="PS50994"/>
    </source>
</evidence>
<feature type="domain" description="Peptidase A2" evidence="13">
    <location>
        <begin position="25"/>
        <end position="95"/>
    </location>
</feature>
<evidence type="ECO:0000256" key="4">
    <source>
        <dbReference type="ARBA" id="ARBA00022695"/>
    </source>
</evidence>
<dbReference type="Xenbase" id="XB-GENE-29088243">
    <property type="gene designation" value="LOC101735039"/>
</dbReference>
<dbReference type="Pfam" id="PF17919">
    <property type="entry name" value="RT_RNaseH_2"/>
    <property type="match status" value="1"/>
</dbReference>
<dbReference type="PROSITE" id="PS00141">
    <property type="entry name" value="ASP_PROTEASE"/>
    <property type="match status" value="1"/>
</dbReference>
<evidence type="ECO:0000313" key="18">
    <source>
        <dbReference type="RefSeq" id="XP_031756329.1"/>
    </source>
</evidence>
<dbReference type="AlphaFoldDB" id="A0A8J1JEM5"/>
<dbReference type="RefSeq" id="XP_031756329.1">
    <property type="nucleotide sequence ID" value="XM_031900469.1"/>
</dbReference>
<dbReference type="Pfam" id="PF00665">
    <property type="entry name" value="rve"/>
    <property type="match status" value="1"/>
</dbReference>
<keyword evidence="9" id="KW-0694">RNA-binding</keyword>
<dbReference type="GO" id="GO:0004190">
    <property type="term" value="F:aspartic-type endopeptidase activity"/>
    <property type="evidence" value="ECO:0007669"/>
    <property type="project" value="InterPro"/>
</dbReference>
<evidence type="ECO:0000256" key="5">
    <source>
        <dbReference type="ARBA" id="ARBA00022722"/>
    </source>
</evidence>
<evidence type="ECO:0000256" key="11">
    <source>
        <dbReference type="ARBA" id="ARBA00022918"/>
    </source>
</evidence>
<dbReference type="InterPro" id="IPR043128">
    <property type="entry name" value="Rev_trsase/Diguanyl_cyclase"/>
</dbReference>
<dbReference type="SUPFAM" id="SSF56672">
    <property type="entry name" value="DNA/RNA polymerases"/>
    <property type="match status" value="1"/>
</dbReference>
<keyword evidence="17" id="KW-1185">Reference proteome</keyword>
<evidence type="ECO:0000256" key="1">
    <source>
        <dbReference type="ARBA" id="ARBA00010879"/>
    </source>
</evidence>
<dbReference type="GO" id="GO:0003723">
    <property type="term" value="F:RNA binding"/>
    <property type="evidence" value="ECO:0007669"/>
    <property type="project" value="UniProtKB-KW"/>
</dbReference>
<dbReference type="GO" id="GO:0003964">
    <property type="term" value="F:RNA-directed DNA polymerase activity"/>
    <property type="evidence" value="ECO:0007669"/>
    <property type="project" value="UniProtKB-KW"/>
</dbReference>
<dbReference type="PROSITE" id="PS50878">
    <property type="entry name" value="RT_POL"/>
    <property type="match status" value="1"/>
</dbReference>
<keyword evidence="11" id="KW-0695">RNA-directed DNA polymerase</keyword>
<dbReference type="InterPro" id="IPR002156">
    <property type="entry name" value="RNaseH_domain"/>
</dbReference>
<dbReference type="InterPro" id="IPR001995">
    <property type="entry name" value="Peptidase_A2_cat"/>
</dbReference>
<dbReference type="Proteomes" id="UP000008143">
    <property type="component" value="Chromosome 4"/>
</dbReference>
<keyword evidence="8" id="KW-0460">Magnesium</keyword>
<dbReference type="AGR" id="Xenbase:XB-GENE-29088243"/>
<dbReference type="GO" id="GO:0006508">
    <property type="term" value="P:proteolysis"/>
    <property type="evidence" value="ECO:0007669"/>
    <property type="project" value="InterPro"/>
</dbReference>
<dbReference type="Gene3D" id="3.30.70.270">
    <property type="match status" value="2"/>
</dbReference>
<keyword evidence="5" id="KW-0540">Nuclease</keyword>
<dbReference type="Pfam" id="PF00078">
    <property type="entry name" value="RVT_1"/>
    <property type="match status" value="1"/>
</dbReference>
<dbReference type="PROSITE" id="PS50994">
    <property type="entry name" value="INTEGRASE"/>
    <property type="match status" value="1"/>
</dbReference>
<dbReference type="Pfam" id="PF00075">
    <property type="entry name" value="RNase_H"/>
    <property type="match status" value="1"/>
</dbReference>
<keyword evidence="4" id="KW-0548">Nucleotidyltransferase</keyword>
<evidence type="ECO:0000256" key="7">
    <source>
        <dbReference type="ARBA" id="ARBA00022801"/>
    </source>
</evidence>
<dbReference type="InterPro" id="IPR021109">
    <property type="entry name" value="Peptidase_aspartic_dom_sf"/>
</dbReference>
<dbReference type="InterPro" id="IPR043502">
    <property type="entry name" value="DNA/RNA_pol_sf"/>
</dbReference>
<gene>
    <name evidence="18 19" type="primary">LOC101735039</name>
</gene>
<evidence type="ECO:0000259" key="14">
    <source>
        <dbReference type="PROSITE" id="PS50878"/>
    </source>
</evidence>
<dbReference type="SUPFAM" id="SSF53098">
    <property type="entry name" value="Ribonuclease H-like"/>
    <property type="match status" value="2"/>
</dbReference>
<dbReference type="GeneID" id="101735039"/>
<dbReference type="CDD" id="cd00303">
    <property type="entry name" value="retropepsin_like"/>
    <property type="match status" value="1"/>
</dbReference>
<feature type="domain" description="Reverse transcriptase" evidence="14">
    <location>
        <begin position="162"/>
        <end position="346"/>
    </location>
</feature>
<dbReference type="InterPro" id="IPR001969">
    <property type="entry name" value="Aspartic_peptidase_AS"/>
</dbReference>
<dbReference type="GO" id="GO:0015074">
    <property type="term" value="P:DNA integration"/>
    <property type="evidence" value="ECO:0007669"/>
    <property type="project" value="UniProtKB-KW"/>
</dbReference>
<accession>A0A8J1JEM5</accession>
<protein>
    <recommendedName>
        <fullName evidence="2">ribonuclease H</fullName>
        <ecNumber evidence="2">3.1.26.4</ecNumber>
    </recommendedName>
</protein>
<keyword evidence="6" id="KW-0255">Endonuclease</keyword>
<dbReference type="GO" id="GO:0006310">
    <property type="term" value="P:DNA recombination"/>
    <property type="evidence" value="ECO:0007669"/>
    <property type="project" value="UniProtKB-KW"/>
</dbReference>
<dbReference type="OMA" id="ETHIGIC"/>
<evidence type="ECO:0000256" key="2">
    <source>
        <dbReference type="ARBA" id="ARBA00012180"/>
    </source>
</evidence>
<dbReference type="KEGG" id="xtr:101735039"/>
<feature type="domain" description="Integrase catalytic" evidence="16">
    <location>
        <begin position="806"/>
        <end position="963"/>
    </location>
</feature>
<evidence type="ECO:0000259" key="13">
    <source>
        <dbReference type="PROSITE" id="PS50175"/>
    </source>
</evidence>
<evidence type="ECO:0000256" key="12">
    <source>
        <dbReference type="ARBA" id="ARBA00023172"/>
    </source>
</evidence>
<dbReference type="SUPFAM" id="SSF50630">
    <property type="entry name" value="Acid proteases"/>
    <property type="match status" value="1"/>
</dbReference>
<dbReference type="PROSITE" id="PS50175">
    <property type="entry name" value="ASP_PROT_RETROV"/>
    <property type="match status" value="1"/>
</dbReference>
<dbReference type="EC" id="3.1.26.4" evidence="2"/>
<dbReference type="Gene3D" id="3.30.420.10">
    <property type="entry name" value="Ribonuclease H-like superfamily/Ribonuclease H"/>
    <property type="match status" value="2"/>
</dbReference>
<reference evidence="18" key="1">
    <citation type="submission" date="2025-08" db="UniProtKB">
        <authorList>
            <consortium name="RefSeq"/>
        </authorList>
    </citation>
    <scope>IDENTIFICATION</scope>
    <source>
        <strain evidence="18">Nigerian</strain>
        <tissue evidence="18">Liver and blood</tissue>
    </source>
</reference>
<dbReference type="InterPro" id="IPR001584">
    <property type="entry name" value="Integrase_cat-core"/>
</dbReference>
<proteinExistence type="inferred from homology"/>
<evidence type="ECO:0000256" key="9">
    <source>
        <dbReference type="ARBA" id="ARBA00022884"/>
    </source>
</evidence>
<keyword evidence="10" id="KW-0229">DNA integration</keyword>
<dbReference type="PANTHER" id="PTHR33064">
    <property type="entry name" value="POL PROTEIN"/>
    <property type="match status" value="1"/>
</dbReference>
<keyword evidence="3" id="KW-0808">Transferase</keyword>
<name>A0A8J1JEM5_XENTR</name>
<comment type="similarity">
    <text evidence="1">Belongs to the beta type-B retroviral polymerase family. HERV class-II K(HML-2) pol subfamily.</text>
</comment>
<dbReference type="InterPro" id="IPR018061">
    <property type="entry name" value="Retropepsins"/>
</dbReference>
<dbReference type="InterPro" id="IPR041577">
    <property type="entry name" value="RT_RNaseH_2"/>
</dbReference>
<organism evidence="17 18">
    <name type="scientific">Xenopus tropicalis</name>
    <name type="common">Western clawed frog</name>
    <name type="synonym">Silurana tropicalis</name>
    <dbReference type="NCBI Taxonomy" id="8364"/>
    <lineage>
        <taxon>Eukaryota</taxon>
        <taxon>Metazoa</taxon>
        <taxon>Chordata</taxon>
        <taxon>Craniata</taxon>
        <taxon>Vertebrata</taxon>
        <taxon>Euteleostomi</taxon>
        <taxon>Amphibia</taxon>
        <taxon>Batrachia</taxon>
        <taxon>Anura</taxon>
        <taxon>Pipoidea</taxon>
        <taxon>Pipidae</taxon>
        <taxon>Xenopodinae</taxon>
        <taxon>Xenopus</taxon>
        <taxon>Silurana</taxon>
    </lineage>
</organism>
<dbReference type="PROSITE" id="PS50879">
    <property type="entry name" value="RNASE_H_1"/>
    <property type="match status" value="1"/>
</dbReference>
<dbReference type="InterPro" id="IPR036397">
    <property type="entry name" value="RNaseH_sf"/>
</dbReference>
<evidence type="ECO:0000259" key="15">
    <source>
        <dbReference type="PROSITE" id="PS50879"/>
    </source>
</evidence>
<feature type="domain" description="RNase H type-1" evidence="15">
    <location>
        <begin position="597"/>
        <end position="736"/>
    </location>
</feature>
<dbReference type="GO" id="GO:0004523">
    <property type="term" value="F:RNA-DNA hybrid ribonuclease activity"/>
    <property type="evidence" value="ECO:0007669"/>
    <property type="project" value="UniProtKB-EC"/>
</dbReference>
<evidence type="ECO:0000256" key="3">
    <source>
        <dbReference type="ARBA" id="ARBA00022679"/>
    </source>
</evidence>
<dbReference type="InterPro" id="IPR051320">
    <property type="entry name" value="Viral_Replic_Matur_Polypro"/>
</dbReference>
<dbReference type="Gene3D" id="3.10.10.10">
    <property type="entry name" value="HIV Type 1 Reverse Transcriptase, subunit A, domain 1"/>
    <property type="match status" value="1"/>
</dbReference>
<dbReference type="PANTHER" id="PTHR33064:SF37">
    <property type="entry name" value="RIBONUCLEASE H"/>
    <property type="match status" value="1"/>
</dbReference>
<keyword evidence="12" id="KW-0233">DNA recombination</keyword>
<keyword evidence="7" id="KW-0378">Hydrolase</keyword>
<dbReference type="OrthoDB" id="9950135at2759"/>
<dbReference type="Gene3D" id="2.40.70.10">
    <property type="entry name" value="Acid Proteases"/>
    <property type="match status" value="1"/>
</dbReference>
<evidence type="ECO:0000256" key="8">
    <source>
        <dbReference type="ARBA" id="ARBA00022842"/>
    </source>
</evidence>
<evidence type="ECO:0000256" key="10">
    <source>
        <dbReference type="ARBA" id="ARBA00022908"/>
    </source>
</evidence>